<proteinExistence type="inferred from homology"/>
<evidence type="ECO:0000259" key="8">
    <source>
        <dbReference type="SMART" id="SM00846"/>
    </source>
</evidence>
<accession>A0A1G1V8D1</accession>
<evidence type="ECO:0000313" key="9">
    <source>
        <dbReference type="EMBL" id="OGY11680.1"/>
    </source>
</evidence>
<dbReference type="SUPFAM" id="SSF55347">
    <property type="entry name" value="Glyceraldehyde-3-phosphate dehydrogenase-like, C-terminal domain"/>
    <property type="match status" value="1"/>
</dbReference>
<feature type="binding site" evidence="5">
    <location>
        <position position="88"/>
    </location>
    <ligand>
        <name>NAD(+)</name>
        <dbReference type="ChEBI" id="CHEBI:57540"/>
    </ligand>
</feature>
<dbReference type="Proteomes" id="UP000178319">
    <property type="component" value="Unassembled WGS sequence"/>
</dbReference>
<evidence type="ECO:0000256" key="5">
    <source>
        <dbReference type="PIRSR" id="PIRSR000149-3"/>
    </source>
</evidence>
<dbReference type="PIRSF" id="PIRSF000149">
    <property type="entry name" value="GAP_DH"/>
    <property type="match status" value="1"/>
</dbReference>
<evidence type="ECO:0000256" key="4">
    <source>
        <dbReference type="PIRSR" id="PIRSR000149-2"/>
    </source>
</evidence>
<dbReference type="GO" id="GO:0006006">
    <property type="term" value="P:glucose metabolic process"/>
    <property type="evidence" value="ECO:0007669"/>
    <property type="project" value="InterPro"/>
</dbReference>
<feature type="active site" description="Nucleophile" evidence="3">
    <location>
        <position position="160"/>
    </location>
</feature>
<dbReference type="SUPFAM" id="SSF51735">
    <property type="entry name" value="NAD(P)-binding Rossmann-fold domains"/>
    <property type="match status" value="1"/>
</dbReference>
<dbReference type="PANTHER" id="PTHR43148">
    <property type="entry name" value="GLYCERALDEHYDE-3-PHOSPHATE DEHYDROGENASE 2"/>
    <property type="match status" value="1"/>
</dbReference>
<dbReference type="GO" id="GO:0050661">
    <property type="term" value="F:NADP binding"/>
    <property type="evidence" value="ECO:0007669"/>
    <property type="project" value="InterPro"/>
</dbReference>
<feature type="binding site" evidence="4">
    <location>
        <begin position="159"/>
        <end position="161"/>
    </location>
    <ligand>
        <name>D-glyceraldehyde 3-phosphate</name>
        <dbReference type="ChEBI" id="CHEBI:59776"/>
    </ligand>
</feature>
<feature type="binding site" evidence="5">
    <location>
        <position position="329"/>
    </location>
    <ligand>
        <name>NAD(+)</name>
        <dbReference type="ChEBI" id="CHEBI:57540"/>
    </ligand>
</feature>
<dbReference type="STRING" id="1797516.A3D26_01030"/>
<dbReference type="Pfam" id="PF00044">
    <property type="entry name" value="Gp_dh_N"/>
    <property type="match status" value="1"/>
</dbReference>
<sequence length="352" mass="37690">MVTAAINGFGRIGRIAFRVALEKYSSEIEIVAINTSGSMDAEGWAHLLQYDSVYGRFQKQIEVETGGEDPEIGVFVIDGVRYPVLAQRDPAKIPWKKYGADIVIESTGVFTSEEGARQHLTGGAKRVVISAPDRGGNVGTFLIGVNEYDGKFEIVSNGSCTTNCVAPVASIMESAIGIKKAMLSTIHALTAEQNIVDGSPPGGHSTDLRRARAALGNIIPTSTGAAETVAKTIPELKGLFDGMAIRVPVVCGSITDFTFVTSRPTTVEEVNGVFKKAANEERWKGILAVTDEPLVSSDIVGRSESAIVDLSLTKVEDHDLVKVLAWYDNEWAFSCRLIEQVVAVGKSLTNNA</sequence>
<reference evidence="9 10" key="1">
    <citation type="journal article" date="2016" name="Nat. Commun.">
        <title>Thousands of microbial genomes shed light on interconnected biogeochemical processes in an aquifer system.</title>
        <authorList>
            <person name="Anantharaman K."/>
            <person name="Brown C.T."/>
            <person name="Hug L.A."/>
            <person name="Sharon I."/>
            <person name="Castelle C.J."/>
            <person name="Probst A.J."/>
            <person name="Thomas B.C."/>
            <person name="Singh A."/>
            <person name="Wilkins M.J."/>
            <person name="Karaoz U."/>
            <person name="Brodie E.L."/>
            <person name="Williams K.H."/>
            <person name="Hubbard S.S."/>
            <person name="Banfield J.F."/>
        </authorList>
    </citation>
    <scope>NUCLEOTIDE SEQUENCE [LARGE SCALE GENOMIC DNA]</scope>
</reference>
<protein>
    <submittedName>
        <fullName evidence="9">Type I glyceraldehyde-3-phosphate dehydrogenase</fullName>
    </submittedName>
</protein>
<feature type="binding site" evidence="5">
    <location>
        <begin position="11"/>
        <end position="12"/>
    </location>
    <ligand>
        <name>NAD(+)</name>
        <dbReference type="ChEBI" id="CHEBI:57540"/>
    </ligand>
</feature>
<dbReference type="AlphaFoldDB" id="A0A1G1V8D1"/>
<dbReference type="SMART" id="SM00846">
    <property type="entry name" value="Gp_dh_N"/>
    <property type="match status" value="1"/>
</dbReference>
<evidence type="ECO:0000256" key="2">
    <source>
        <dbReference type="ARBA" id="ARBA00023002"/>
    </source>
</evidence>
<dbReference type="CDD" id="cd18126">
    <property type="entry name" value="GAPDH_I_C"/>
    <property type="match status" value="1"/>
</dbReference>
<dbReference type="GO" id="GO:0051287">
    <property type="term" value="F:NAD binding"/>
    <property type="evidence" value="ECO:0007669"/>
    <property type="project" value="InterPro"/>
</dbReference>
<feature type="domain" description="Glyceraldehyde 3-phosphate dehydrogenase NAD(P) binding" evidence="8">
    <location>
        <begin position="2"/>
        <end position="160"/>
    </location>
</feature>
<name>A0A1G1V8D1_9BACT</name>
<dbReference type="GO" id="GO:0016620">
    <property type="term" value="F:oxidoreductase activity, acting on the aldehyde or oxo group of donors, NAD or NADP as acceptor"/>
    <property type="evidence" value="ECO:0007669"/>
    <property type="project" value="InterPro"/>
</dbReference>
<feature type="binding site" evidence="4">
    <location>
        <begin position="223"/>
        <end position="224"/>
    </location>
    <ligand>
        <name>D-glyceraldehyde 3-phosphate</name>
        <dbReference type="ChEBI" id="CHEBI:59776"/>
    </ligand>
</feature>
<organism evidence="9 10">
    <name type="scientific">Candidatus Blackburnbacteria bacterium RIFCSPHIGHO2_02_FULL_44_20</name>
    <dbReference type="NCBI Taxonomy" id="1797516"/>
    <lineage>
        <taxon>Bacteria</taxon>
        <taxon>Candidatus Blackburniibacteriota</taxon>
    </lineage>
</organism>
<dbReference type="EMBL" id="MHBZ01000013">
    <property type="protein sequence ID" value="OGY11680.1"/>
    <property type="molecule type" value="Genomic_DNA"/>
</dbReference>
<dbReference type="FunFam" id="3.30.360.10:FF:000002">
    <property type="entry name" value="Glyceraldehyde-3-phosphate dehydrogenase"/>
    <property type="match status" value="1"/>
</dbReference>
<feature type="binding site" evidence="5">
    <location>
        <position position="130"/>
    </location>
    <ligand>
        <name>NAD(+)</name>
        <dbReference type="ChEBI" id="CHEBI:57540"/>
    </ligand>
</feature>
<dbReference type="InterPro" id="IPR036291">
    <property type="entry name" value="NAD(P)-bd_dom_sf"/>
</dbReference>
<dbReference type="InterPro" id="IPR020831">
    <property type="entry name" value="GlycerAld/Erythrose_P_DH"/>
</dbReference>
<dbReference type="InterPro" id="IPR020828">
    <property type="entry name" value="GlycerAld_3-P_DH_NAD(P)-bd"/>
</dbReference>
<dbReference type="InterPro" id="IPR006424">
    <property type="entry name" value="Glyceraldehyde-3-P_DH_1"/>
</dbReference>
<feature type="site" description="Activates thiol group during catalysis" evidence="6">
    <location>
        <position position="187"/>
    </location>
</feature>
<evidence type="ECO:0000256" key="7">
    <source>
        <dbReference type="RuleBase" id="RU000397"/>
    </source>
</evidence>
<keyword evidence="5" id="KW-0547">Nucleotide-binding</keyword>
<evidence type="ECO:0000256" key="1">
    <source>
        <dbReference type="ARBA" id="ARBA00007406"/>
    </source>
</evidence>
<evidence type="ECO:0000256" key="3">
    <source>
        <dbReference type="PIRSR" id="PIRSR000149-1"/>
    </source>
</evidence>
<dbReference type="Pfam" id="PF02800">
    <property type="entry name" value="Gp_dh_C"/>
    <property type="match status" value="1"/>
</dbReference>
<evidence type="ECO:0000313" key="10">
    <source>
        <dbReference type="Proteomes" id="UP000178319"/>
    </source>
</evidence>
<comment type="similarity">
    <text evidence="1 7">Belongs to the glyceraldehyde-3-phosphate dehydrogenase family.</text>
</comment>
<dbReference type="NCBIfam" id="TIGR01534">
    <property type="entry name" value="GAPDH-I"/>
    <property type="match status" value="1"/>
</dbReference>
<feature type="binding site" evidence="4">
    <location>
        <position position="246"/>
    </location>
    <ligand>
        <name>D-glyceraldehyde 3-phosphate</name>
        <dbReference type="ChEBI" id="CHEBI:59776"/>
    </ligand>
</feature>
<feature type="binding site" evidence="4">
    <location>
        <position position="190"/>
    </location>
    <ligand>
        <name>D-glyceraldehyde 3-phosphate</name>
        <dbReference type="ChEBI" id="CHEBI:59776"/>
    </ligand>
</feature>
<dbReference type="Gene3D" id="3.40.50.720">
    <property type="entry name" value="NAD(P)-binding Rossmann-like Domain"/>
    <property type="match status" value="1"/>
</dbReference>
<dbReference type="Gene3D" id="3.30.360.10">
    <property type="entry name" value="Dihydrodipicolinate Reductase, domain 2"/>
    <property type="match status" value="1"/>
</dbReference>
<evidence type="ECO:0000256" key="6">
    <source>
        <dbReference type="PIRSR" id="PIRSR000149-4"/>
    </source>
</evidence>
<gene>
    <name evidence="9" type="ORF">A3D26_01030</name>
</gene>
<keyword evidence="2" id="KW-0560">Oxidoreductase</keyword>
<dbReference type="PRINTS" id="PR00078">
    <property type="entry name" value="G3PDHDRGNASE"/>
</dbReference>
<dbReference type="CDD" id="cd05214">
    <property type="entry name" value="GAPDH_I_N"/>
    <property type="match status" value="1"/>
</dbReference>
<keyword evidence="5" id="KW-0520">NAD</keyword>
<dbReference type="FunFam" id="3.40.50.720:FF:000001">
    <property type="entry name" value="Glyceraldehyde-3-phosphate dehydrogenase"/>
    <property type="match status" value="1"/>
</dbReference>
<dbReference type="InterPro" id="IPR020829">
    <property type="entry name" value="GlycerAld_3-P_DH_cat"/>
</dbReference>
<comment type="caution">
    <text evidence="9">The sequence shown here is derived from an EMBL/GenBank/DDBJ whole genome shotgun (WGS) entry which is preliminary data.</text>
</comment>